<organism evidence="1">
    <name type="scientific">Solanum chacoense</name>
    <name type="common">Chaco potato</name>
    <dbReference type="NCBI Taxonomy" id="4108"/>
    <lineage>
        <taxon>Eukaryota</taxon>
        <taxon>Viridiplantae</taxon>
        <taxon>Streptophyta</taxon>
        <taxon>Embryophyta</taxon>
        <taxon>Tracheophyta</taxon>
        <taxon>Spermatophyta</taxon>
        <taxon>Magnoliopsida</taxon>
        <taxon>eudicotyledons</taxon>
        <taxon>Gunneridae</taxon>
        <taxon>Pentapetalae</taxon>
        <taxon>asterids</taxon>
        <taxon>lamiids</taxon>
        <taxon>Solanales</taxon>
        <taxon>Solanaceae</taxon>
        <taxon>Solanoideae</taxon>
        <taxon>Solaneae</taxon>
        <taxon>Solanum</taxon>
    </lineage>
</organism>
<accession>A0A0V0HRM8</accession>
<reference evidence="1" key="1">
    <citation type="submission" date="2015-12" db="EMBL/GenBank/DDBJ databases">
        <title>Gene expression during late stages of embryo sac development: a critical building block for successful pollen-pistil interactions.</title>
        <authorList>
            <person name="Liu Y."/>
            <person name="Joly V."/>
            <person name="Sabar M."/>
            <person name="Matton D.P."/>
        </authorList>
    </citation>
    <scope>NUCLEOTIDE SEQUENCE</scope>
</reference>
<sequence>MPWSSHNFFLKKLYKDFRNELGKRYVQSYNFSRHIFAFTNQLLEIMPHFLFFMCISPRICPLRTPKIYF</sequence>
<dbReference type="EMBL" id="GEDG01015993">
    <property type="protein sequence ID" value="JAP22957.1"/>
    <property type="molecule type" value="Transcribed_RNA"/>
</dbReference>
<dbReference type="AlphaFoldDB" id="A0A0V0HRM8"/>
<name>A0A0V0HRM8_SOLCH</name>
<evidence type="ECO:0000313" key="1">
    <source>
        <dbReference type="EMBL" id="JAP22957.1"/>
    </source>
</evidence>
<protein>
    <submittedName>
        <fullName evidence="1">Putative ovule protein</fullName>
    </submittedName>
</protein>
<proteinExistence type="predicted"/>